<dbReference type="AlphaFoldDB" id="A0AAE3XF41"/>
<sequence length="111" mass="11894">MKDLSPEERLALLGASPGTYRERSPGADVIFGAGWRRTVRVTLHGDGSVTVHAPPWRCVGDPAVQGPQPEGSWQVGTHELSAAQAAPLLQEARAQLDSLGLRADPPERDLH</sequence>
<name>A0AAE3XF41_9DEIO</name>
<dbReference type="RefSeq" id="WP_309852875.1">
    <property type="nucleotide sequence ID" value="NZ_JAVDQJ010000004.1"/>
</dbReference>
<accession>A0AAE3XF41</accession>
<evidence type="ECO:0000313" key="2">
    <source>
        <dbReference type="Proteomes" id="UP001185331"/>
    </source>
</evidence>
<gene>
    <name evidence="1" type="ORF">J2Y00_002160</name>
</gene>
<evidence type="ECO:0000313" key="1">
    <source>
        <dbReference type="EMBL" id="MDR6218563.1"/>
    </source>
</evidence>
<proteinExistence type="predicted"/>
<dbReference type="EMBL" id="JAVDQK010000005">
    <property type="protein sequence ID" value="MDR6218563.1"/>
    <property type="molecule type" value="Genomic_DNA"/>
</dbReference>
<reference evidence="1" key="1">
    <citation type="submission" date="2023-07" db="EMBL/GenBank/DDBJ databases">
        <title>Sorghum-associated microbial communities from plants grown in Nebraska, USA.</title>
        <authorList>
            <person name="Schachtman D."/>
        </authorList>
    </citation>
    <scope>NUCLEOTIDE SEQUENCE</scope>
    <source>
        <strain evidence="1">BE330</strain>
    </source>
</reference>
<comment type="caution">
    <text evidence="1">The sequence shown here is derived from an EMBL/GenBank/DDBJ whole genome shotgun (WGS) entry which is preliminary data.</text>
</comment>
<organism evidence="1 2">
    <name type="scientific">Deinococcus soli</name>
    <name type="common">ex Cha et al. 2016</name>
    <dbReference type="NCBI Taxonomy" id="1309411"/>
    <lineage>
        <taxon>Bacteria</taxon>
        <taxon>Thermotogati</taxon>
        <taxon>Deinococcota</taxon>
        <taxon>Deinococci</taxon>
        <taxon>Deinococcales</taxon>
        <taxon>Deinococcaceae</taxon>
        <taxon>Deinococcus</taxon>
    </lineage>
</organism>
<dbReference type="Proteomes" id="UP001185331">
    <property type="component" value="Unassembled WGS sequence"/>
</dbReference>
<protein>
    <submittedName>
        <fullName evidence="1">Uncharacterized protein</fullName>
    </submittedName>
</protein>